<dbReference type="OrthoDB" id="1470350at2759"/>
<dbReference type="PRINTS" id="PR00463">
    <property type="entry name" value="EP450I"/>
</dbReference>
<dbReference type="GO" id="GO:0016705">
    <property type="term" value="F:oxidoreductase activity, acting on paired donors, with incorporation or reduction of molecular oxygen"/>
    <property type="evidence" value="ECO:0007669"/>
    <property type="project" value="InterPro"/>
</dbReference>
<dbReference type="GO" id="GO:0020037">
    <property type="term" value="F:heme binding"/>
    <property type="evidence" value="ECO:0007669"/>
    <property type="project" value="InterPro"/>
</dbReference>
<gene>
    <name evidence="8" type="ORF">GTA08_BOTSDO00923</name>
</gene>
<keyword evidence="7" id="KW-0812">Transmembrane</keyword>
<evidence type="ECO:0000256" key="4">
    <source>
        <dbReference type="ARBA" id="ARBA00023004"/>
    </source>
</evidence>
<dbReference type="PANTHER" id="PTHR24305:SF166">
    <property type="entry name" value="CYTOCHROME P450 12A4, MITOCHONDRIAL-RELATED"/>
    <property type="match status" value="1"/>
</dbReference>
<evidence type="ECO:0000256" key="5">
    <source>
        <dbReference type="PIRSR" id="PIRSR602401-1"/>
    </source>
</evidence>
<dbReference type="AlphaFoldDB" id="A0A8H4NGS7"/>
<keyword evidence="5 6" id="KW-0349">Heme</keyword>
<evidence type="ECO:0000256" key="2">
    <source>
        <dbReference type="ARBA" id="ARBA00010617"/>
    </source>
</evidence>
<dbReference type="PROSITE" id="PS00086">
    <property type="entry name" value="CYTOCHROME_P450"/>
    <property type="match status" value="1"/>
</dbReference>
<evidence type="ECO:0000256" key="7">
    <source>
        <dbReference type="SAM" id="Phobius"/>
    </source>
</evidence>
<keyword evidence="4 5" id="KW-0408">Iron</keyword>
<dbReference type="PANTHER" id="PTHR24305">
    <property type="entry name" value="CYTOCHROME P450"/>
    <property type="match status" value="1"/>
</dbReference>
<dbReference type="InterPro" id="IPR050121">
    <property type="entry name" value="Cytochrome_P450_monoxygenase"/>
</dbReference>
<dbReference type="InterPro" id="IPR001128">
    <property type="entry name" value="Cyt_P450"/>
</dbReference>
<dbReference type="GO" id="GO:0005506">
    <property type="term" value="F:iron ion binding"/>
    <property type="evidence" value="ECO:0007669"/>
    <property type="project" value="InterPro"/>
</dbReference>
<dbReference type="Pfam" id="PF00067">
    <property type="entry name" value="p450"/>
    <property type="match status" value="1"/>
</dbReference>
<evidence type="ECO:0000313" key="8">
    <source>
        <dbReference type="EMBL" id="KAF4314337.1"/>
    </source>
</evidence>
<evidence type="ECO:0000256" key="3">
    <source>
        <dbReference type="ARBA" id="ARBA00022723"/>
    </source>
</evidence>
<evidence type="ECO:0000256" key="1">
    <source>
        <dbReference type="ARBA" id="ARBA00001971"/>
    </source>
</evidence>
<dbReference type="GO" id="GO:0004497">
    <property type="term" value="F:monooxygenase activity"/>
    <property type="evidence" value="ECO:0007669"/>
    <property type="project" value="UniProtKB-KW"/>
</dbReference>
<accession>A0A8H4NGS7</accession>
<keyword evidence="6" id="KW-0560">Oxidoreductase</keyword>
<keyword evidence="3 5" id="KW-0479">Metal-binding</keyword>
<keyword evidence="9" id="KW-1185">Reference proteome</keyword>
<organism evidence="8 9">
    <name type="scientific">Botryosphaeria dothidea</name>
    <dbReference type="NCBI Taxonomy" id="55169"/>
    <lineage>
        <taxon>Eukaryota</taxon>
        <taxon>Fungi</taxon>
        <taxon>Dikarya</taxon>
        <taxon>Ascomycota</taxon>
        <taxon>Pezizomycotina</taxon>
        <taxon>Dothideomycetes</taxon>
        <taxon>Dothideomycetes incertae sedis</taxon>
        <taxon>Botryosphaeriales</taxon>
        <taxon>Botryosphaeriaceae</taxon>
        <taxon>Botryosphaeria</taxon>
    </lineage>
</organism>
<proteinExistence type="inferred from homology"/>
<dbReference type="Gene3D" id="1.10.630.10">
    <property type="entry name" value="Cytochrome P450"/>
    <property type="match status" value="1"/>
</dbReference>
<comment type="cofactor">
    <cofactor evidence="1 5">
        <name>heme</name>
        <dbReference type="ChEBI" id="CHEBI:30413"/>
    </cofactor>
</comment>
<dbReference type="EMBL" id="WWBZ02000001">
    <property type="protein sequence ID" value="KAF4314337.1"/>
    <property type="molecule type" value="Genomic_DNA"/>
</dbReference>
<name>A0A8H4NGS7_9PEZI</name>
<feature type="binding site" description="axial binding residue" evidence="5">
    <location>
        <position position="455"/>
    </location>
    <ligand>
        <name>heme</name>
        <dbReference type="ChEBI" id="CHEBI:30413"/>
    </ligand>
    <ligandPart>
        <name>Fe</name>
        <dbReference type="ChEBI" id="CHEBI:18248"/>
    </ligandPart>
</feature>
<sequence length="513" mass="57985">MSSNIVSLIHSFRSSIPAPHSALLLPLILLIVTYVSFSAFYNLYLHPLRNHPGPPLARLSRLWIRLGNLRGQKSHLIHAAHARYGPVVRIGPNELSFASPSAVRAIYASDAFVKEETFYRAKTIYHENHLMSFRDPEAHRARKKLLQKGFSQAAMLDFEGQMASKIMVMMDQWAGRAAAAAGEGEGKALDVYKWVLWLSFDTIYHLMFDEDPGSVERGEPHRVMRYMRSWRPTFIYKEFAPWLLERWGTAIPGQVGGYFRDVKTWKEFAVKMIEGCRSRGTRTPFLKNALDGADAALGRPLTDSELAEESMGGMFGGSGTTASTFTFLLWGTLKNRKAAERLREEVRTAFKERRAVPMAAECVKLPYLQAVINETLRVYPTIIATLPRTAVRDTTVDGVFIPKGTTAGTQNFTIHRDPKAFLKPEEFIPERWFEKEGEELRKEAFIPFSVGQRSCIGINLAKMELSKLVAAFFLRFDAEVDDAMTEDDMRMYDVFSASPAGGRLLLRLKEVRG</sequence>
<dbReference type="InterPro" id="IPR036396">
    <property type="entry name" value="Cyt_P450_sf"/>
</dbReference>
<reference evidence="8" key="1">
    <citation type="submission" date="2020-04" db="EMBL/GenBank/DDBJ databases">
        <title>Genome Assembly and Annotation of Botryosphaeria dothidea sdau 11-99, a Latent Pathogen of Apple Fruit Ring Rot in China.</title>
        <authorList>
            <person name="Yu C."/>
            <person name="Diao Y."/>
            <person name="Lu Q."/>
            <person name="Zhao J."/>
            <person name="Cui S."/>
            <person name="Peng C."/>
            <person name="He B."/>
            <person name="Liu H."/>
        </authorList>
    </citation>
    <scope>NUCLEOTIDE SEQUENCE [LARGE SCALE GENOMIC DNA]</scope>
    <source>
        <strain evidence="8">Sdau11-99</strain>
    </source>
</reference>
<protein>
    <submittedName>
        <fullName evidence="8">Benzoate 4-monooxygenase</fullName>
    </submittedName>
</protein>
<keyword evidence="7" id="KW-0472">Membrane</keyword>
<dbReference type="InterPro" id="IPR002401">
    <property type="entry name" value="Cyt_P450_E_grp-I"/>
</dbReference>
<evidence type="ECO:0000313" key="9">
    <source>
        <dbReference type="Proteomes" id="UP000572817"/>
    </source>
</evidence>
<evidence type="ECO:0000256" key="6">
    <source>
        <dbReference type="RuleBase" id="RU000461"/>
    </source>
</evidence>
<dbReference type="Proteomes" id="UP000572817">
    <property type="component" value="Unassembled WGS sequence"/>
</dbReference>
<comment type="caution">
    <text evidence="8">The sequence shown here is derived from an EMBL/GenBank/DDBJ whole genome shotgun (WGS) entry which is preliminary data.</text>
</comment>
<keyword evidence="6" id="KW-0503">Monooxygenase</keyword>
<dbReference type="SUPFAM" id="SSF48264">
    <property type="entry name" value="Cytochrome P450"/>
    <property type="match status" value="1"/>
</dbReference>
<comment type="similarity">
    <text evidence="2 6">Belongs to the cytochrome P450 family.</text>
</comment>
<feature type="transmembrane region" description="Helical" evidence="7">
    <location>
        <begin position="21"/>
        <end position="44"/>
    </location>
</feature>
<dbReference type="InterPro" id="IPR017972">
    <property type="entry name" value="Cyt_P450_CS"/>
</dbReference>
<keyword evidence="7" id="KW-1133">Transmembrane helix</keyword>
<dbReference type="PRINTS" id="PR00385">
    <property type="entry name" value="P450"/>
</dbReference>